<keyword evidence="1" id="KW-0809">Transit peptide</keyword>
<keyword evidence="1" id="KW-0653">Protein transport</keyword>
<dbReference type="GO" id="GO:0005744">
    <property type="term" value="C:TIM23 mitochondrial import inner membrane translocase complex"/>
    <property type="evidence" value="ECO:0007669"/>
    <property type="project" value="UniProtKB-UniRule"/>
</dbReference>
<keyword evidence="1" id="KW-0496">Mitochondrion</keyword>
<evidence type="ECO:0000256" key="1">
    <source>
        <dbReference type="RuleBase" id="RU365079"/>
    </source>
</evidence>
<keyword evidence="4" id="KW-1185">Reference proteome</keyword>
<name>A0ABD1ZCF5_9MARC</name>
<dbReference type="Proteomes" id="UP001605036">
    <property type="component" value="Unassembled WGS sequence"/>
</dbReference>
<protein>
    <recommendedName>
        <fullName evidence="1">Mitochondrial import inner membrane translocase subunit TIM50</fullName>
    </recommendedName>
</protein>
<dbReference type="SMART" id="SM00577">
    <property type="entry name" value="CPDc"/>
    <property type="match status" value="1"/>
</dbReference>
<dbReference type="SUPFAM" id="SSF56784">
    <property type="entry name" value="HAD-like"/>
    <property type="match status" value="1"/>
</dbReference>
<reference evidence="3 4" key="1">
    <citation type="submission" date="2024-09" db="EMBL/GenBank/DDBJ databases">
        <title>Chromosome-scale assembly of Riccia fluitans.</title>
        <authorList>
            <person name="Paukszto L."/>
            <person name="Sawicki J."/>
            <person name="Karawczyk K."/>
            <person name="Piernik-Szablinska J."/>
            <person name="Szczecinska M."/>
            <person name="Mazdziarz M."/>
        </authorList>
    </citation>
    <scope>NUCLEOTIDE SEQUENCE [LARGE SCALE GENOMIC DNA]</scope>
    <source>
        <strain evidence="3">Rf_01</strain>
        <tissue evidence="3">Aerial parts of the thallus</tissue>
    </source>
</reference>
<comment type="subcellular location">
    <subcellularLocation>
        <location evidence="1">Mitochondrion inner membrane</location>
        <topology evidence="1">Single-pass membrane protein</topology>
    </subcellularLocation>
</comment>
<evidence type="ECO:0000313" key="3">
    <source>
        <dbReference type="EMBL" id="KAL2645495.1"/>
    </source>
</evidence>
<dbReference type="Pfam" id="PF03031">
    <property type="entry name" value="NIF"/>
    <property type="match status" value="1"/>
</dbReference>
<gene>
    <name evidence="3" type="ORF">R1flu_013082</name>
</gene>
<accession>A0ABD1ZCF5</accession>
<dbReference type="Gene3D" id="3.40.50.1000">
    <property type="entry name" value="HAD superfamily/HAD-like"/>
    <property type="match status" value="1"/>
</dbReference>
<feature type="domain" description="FCP1 homology" evidence="2">
    <location>
        <begin position="51"/>
        <end position="243"/>
    </location>
</feature>
<keyword evidence="1" id="KW-0813">Transport</keyword>
<dbReference type="PROSITE" id="PS50969">
    <property type="entry name" value="FCP1"/>
    <property type="match status" value="1"/>
</dbReference>
<comment type="similarity">
    <text evidence="1">Belongs to the TIM50 family.</text>
</comment>
<dbReference type="InterPro" id="IPR050365">
    <property type="entry name" value="TIM50"/>
</dbReference>
<organism evidence="3 4">
    <name type="scientific">Riccia fluitans</name>
    <dbReference type="NCBI Taxonomy" id="41844"/>
    <lineage>
        <taxon>Eukaryota</taxon>
        <taxon>Viridiplantae</taxon>
        <taxon>Streptophyta</taxon>
        <taxon>Embryophyta</taxon>
        <taxon>Marchantiophyta</taxon>
        <taxon>Marchantiopsida</taxon>
        <taxon>Marchantiidae</taxon>
        <taxon>Marchantiales</taxon>
        <taxon>Ricciaceae</taxon>
        <taxon>Riccia</taxon>
    </lineage>
</organism>
<comment type="function">
    <text evidence="1">Essential component of the TIM23 complex, a complex that mediates the translocation of transit peptide-containing proteins across the mitochondrial inner membrane.</text>
</comment>
<comment type="subunit">
    <text evidence="1">Component of the TIM23 complex.</text>
</comment>
<sequence length="315" mass="37422">MSGVAGSSRLYVNEYSTEYSANYCIHNEESLKGLENYMTYSRPKAHPADWNVTRRRLVVLDLNGILCRISKVNNLRTDFEKYNIKEDWKNQTLALKVRPDLCKFLSLMLDTCDIGIWTSRKAYNFEQLWAALYDLKCVPDRWTWEGLRSKADMLPFSRNPFKLTQENCVPIKLGSDDILWTKPVKELRDIWPGSERDILFVDDSVEKMTLNHPYQAIYPPKWEVNMTNDRFLLGALYPFIKKWVESKDPVYTFVEKNRKMLESKDHIPELVRYWRKMKAPYRDYLFRDCLHPEKPVFLRWFDEESTKQKTAALKA</sequence>
<dbReference type="InterPro" id="IPR023214">
    <property type="entry name" value="HAD_sf"/>
</dbReference>
<dbReference type="InterPro" id="IPR004274">
    <property type="entry name" value="FCP1_dom"/>
</dbReference>
<dbReference type="InterPro" id="IPR036412">
    <property type="entry name" value="HAD-like_sf"/>
</dbReference>
<keyword evidence="1" id="KW-0811">Translocation</keyword>
<dbReference type="PANTHER" id="PTHR12210">
    <property type="entry name" value="DULLARD PROTEIN PHOSPHATASE"/>
    <property type="match status" value="1"/>
</dbReference>
<evidence type="ECO:0000313" key="4">
    <source>
        <dbReference type="Proteomes" id="UP001605036"/>
    </source>
</evidence>
<dbReference type="AlphaFoldDB" id="A0ABD1ZCF5"/>
<dbReference type="GO" id="GO:0015031">
    <property type="term" value="P:protein transport"/>
    <property type="evidence" value="ECO:0007669"/>
    <property type="project" value="UniProtKB-KW"/>
</dbReference>
<dbReference type="EMBL" id="JBHFFA010000002">
    <property type="protein sequence ID" value="KAL2645495.1"/>
    <property type="molecule type" value="Genomic_DNA"/>
</dbReference>
<evidence type="ECO:0000259" key="2">
    <source>
        <dbReference type="PROSITE" id="PS50969"/>
    </source>
</evidence>
<comment type="caution">
    <text evidence="3">The sequence shown here is derived from an EMBL/GenBank/DDBJ whole genome shotgun (WGS) entry which is preliminary data.</text>
</comment>
<proteinExistence type="inferred from homology"/>